<dbReference type="Gene3D" id="3.50.50.60">
    <property type="entry name" value="FAD/NAD(P)-binding domain"/>
    <property type="match status" value="2"/>
</dbReference>
<evidence type="ECO:0000259" key="5">
    <source>
        <dbReference type="Pfam" id="PF07992"/>
    </source>
</evidence>
<name>A0ABY2S5E5_9PSEU</name>
<dbReference type="PANTHER" id="PTHR43557:SF2">
    <property type="entry name" value="RIESKE DOMAIN-CONTAINING PROTEIN-RELATED"/>
    <property type="match status" value="1"/>
</dbReference>
<dbReference type="PRINTS" id="PR00368">
    <property type="entry name" value="FADPNR"/>
</dbReference>
<dbReference type="InterPro" id="IPR028202">
    <property type="entry name" value="Reductase_C"/>
</dbReference>
<dbReference type="InterPro" id="IPR016156">
    <property type="entry name" value="FAD/NAD-linked_Rdtase_dimer_sf"/>
</dbReference>
<dbReference type="PANTHER" id="PTHR43557">
    <property type="entry name" value="APOPTOSIS-INDUCING FACTOR 1"/>
    <property type="match status" value="1"/>
</dbReference>
<dbReference type="EMBL" id="SWMS01000006">
    <property type="protein sequence ID" value="TKG71140.1"/>
    <property type="molecule type" value="Genomic_DNA"/>
</dbReference>
<dbReference type="InterPro" id="IPR050446">
    <property type="entry name" value="FAD-oxidoreductase/Apoptosis"/>
</dbReference>
<accession>A0ABY2S5E5</accession>
<sequence length="404" mass="42670">MLRTVVVAGAGQAAAVAARTLRRRGFDGRIELVGDEFDRPYQRPPLSKEYLENTVEEGLWLLTEQWCEEQDVRLRLGTSAVAVEPGLVRLADGTGLPADAVLIATGGSPRTLPGVAGEHVHTLRTRADADRLRERLRPGARIVIAGAGFLGSEVAATARARGADVVVLDPLEAPLLRVVGAELGGVCAELHRANGVRLRLGDPVESVAEGRDGIGVRTASGERLEADALVVAAGIVPATEIAERSGVAVDNGILVDPSGRTSLANVYAAGDVANHDHPLFGERIRAEHVESANRLATVVADTMLGRQAVFADPHWCWSDQYGVNLQFAGHAAGCDEIVVRGTPAELDFCAFFLRAGVPRAAFAAERGTDVMAAKELIAQAAPVDPAVLRDEDTDLFDLAMEGVS</sequence>
<keyword evidence="8" id="KW-1185">Reference proteome</keyword>
<dbReference type="InterPro" id="IPR036188">
    <property type="entry name" value="FAD/NAD-bd_sf"/>
</dbReference>
<dbReference type="SUPFAM" id="SSF51905">
    <property type="entry name" value="FAD/NAD(P)-binding domain"/>
    <property type="match status" value="1"/>
</dbReference>
<keyword evidence="4" id="KW-0560">Oxidoreductase</keyword>
<evidence type="ECO:0000259" key="6">
    <source>
        <dbReference type="Pfam" id="PF14759"/>
    </source>
</evidence>
<feature type="domain" description="FAD/NAD(P)-binding" evidence="5">
    <location>
        <begin position="4"/>
        <end position="278"/>
    </location>
</feature>
<proteinExistence type="predicted"/>
<organism evidence="7 8">
    <name type="scientific">Prauserella endophytica</name>
    <dbReference type="NCBI Taxonomy" id="1592324"/>
    <lineage>
        <taxon>Bacteria</taxon>
        <taxon>Bacillati</taxon>
        <taxon>Actinomycetota</taxon>
        <taxon>Actinomycetes</taxon>
        <taxon>Pseudonocardiales</taxon>
        <taxon>Pseudonocardiaceae</taxon>
        <taxon>Prauserella</taxon>
        <taxon>Prauserella coralliicola group</taxon>
    </lineage>
</organism>
<evidence type="ECO:0000256" key="4">
    <source>
        <dbReference type="ARBA" id="ARBA00023002"/>
    </source>
</evidence>
<dbReference type="RefSeq" id="WP_137095263.1">
    <property type="nucleotide sequence ID" value="NZ_SWMS01000006.1"/>
</dbReference>
<feature type="domain" description="Reductase C-terminal" evidence="6">
    <location>
        <begin position="315"/>
        <end position="398"/>
    </location>
</feature>
<dbReference type="Pfam" id="PF07992">
    <property type="entry name" value="Pyr_redox_2"/>
    <property type="match status" value="1"/>
</dbReference>
<dbReference type="Pfam" id="PF14759">
    <property type="entry name" value="Reductase_C"/>
    <property type="match status" value="1"/>
</dbReference>
<reference evidence="7 8" key="1">
    <citation type="journal article" date="2015" name="Antonie Van Leeuwenhoek">
        <title>Prauserella endophytica sp. nov., an endophytic actinobacterium isolated from Tamarix taklamakanensis.</title>
        <authorList>
            <person name="Liu J.M."/>
            <person name="Habden X."/>
            <person name="Guo L."/>
            <person name="Tuo L."/>
            <person name="Jiang Z.K."/>
            <person name="Liu S.W."/>
            <person name="Liu X.F."/>
            <person name="Chen L."/>
            <person name="Li R.F."/>
            <person name="Zhang Y.Q."/>
            <person name="Sun C.H."/>
        </authorList>
    </citation>
    <scope>NUCLEOTIDE SEQUENCE [LARGE SCALE GENOMIC DNA]</scope>
    <source>
        <strain evidence="7 8">CGMCC 4.7182</strain>
    </source>
</reference>
<evidence type="ECO:0000256" key="2">
    <source>
        <dbReference type="ARBA" id="ARBA00022630"/>
    </source>
</evidence>
<evidence type="ECO:0000256" key="3">
    <source>
        <dbReference type="ARBA" id="ARBA00022827"/>
    </source>
</evidence>
<keyword evidence="3" id="KW-0274">FAD</keyword>
<comment type="caution">
    <text evidence="7">The sequence shown here is derived from an EMBL/GenBank/DDBJ whole genome shotgun (WGS) entry which is preliminary data.</text>
</comment>
<evidence type="ECO:0000313" key="7">
    <source>
        <dbReference type="EMBL" id="TKG71140.1"/>
    </source>
</evidence>
<comment type="cofactor">
    <cofactor evidence="1">
        <name>FAD</name>
        <dbReference type="ChEBI" id="CHEBI:57692"/>
    </cofactor>
</comment>
<dbReference type="SUPFAM" id="SSF55424">
    <property type="entry name" value="FAD/NAD-linked reductases, dimerisation (C-terminal) domain"/>
    <property type="match status" value="1"/>
</dbReference>
<keyword evidence="2" id="KW-0285">Flavoprotein</keyword>
<dbReference type="PRINTS" id="PR00469">
    <property type="entry name" value="PNDRDTASEII"/>
</dbReference>
<evidence type="ECO:0000313" key="8">
    <source>
        <dbReference type="Proteomes" id="UP000309992"/>
    </source>
</evidence>
<dbReference type="InterPro" id="IPR023753">
    <property type="entry name" value="FAD/NAD-binding_dom"/>
</dbReference>
<gene>
    <name evidence="7" type="ORF">FCN18_13575</name>
</gene>
<protein>
    <submittedName>
        <fullName evidence="7">Pyridine nucleotide-disulfide oxidoreductase</fullName>
    </submittedName>
</protein>
<dbReference type="Gene3D" id="3.30.390.30">
    <property type="match status" value="1"/>
</dbReference>
<evidence type="ECO:0000256" key="1">
    <source>
        <dbReference type="ARBA" id="ARBA00001974"/>
    </source>
</evidence>
<dbReference type="Proteomes" id="UP000309992">
    <property type="component" value="Unassembled WGS sequence"/>
</dbReference>